<feature type="region of interest" description="Disordered" evidence="8">
    <location>
        <begin position="1404"/>
        <end position="1524"/>
    </location>
</feature>
<dbReference type="InterPro" id="IPR029787">
    <property type="entry name" value="Nucleotide_cyclase"/>
</dbReference>
<dbReference type="SMART" id="SM00044">
    <property type="entry name" value="CYCc"/>
    <property type="match status" value="1"/>
</dbReference>
<dbReference type="GO" id="GO:0004383">
    <property type="term" value="F:guanylate cyclase activity"/>
    <property type="evidence" value="ECO:0007669"/>
    <property type="project" value="TreeGrafter"/>
</dbReference>
<feature type="region of interest" description="Disordered" evidence="8">
    <location>
        <begin position="1361"/>
        <end position="1389"/>
    </location>
</feature>
<evidence type="ECO:0000256" key="5">
    <source>
        <dbReference type="ARBA" id="ARBA00023136"/>
    </source>
</evidence>
<feature type="compositionally biased region" description="Low complexity" evidence="8">
    <location>
        <begin position="881"/>
        <end position="894"/>
    </location>
</feature>
<comment type="caution">
    <text evidence="10">The sequence shown here is derived from an EMBL/GenBank/DDBJ whole genome shotgun (WGS) entry which is preliminary data.</text>
</comment>
<dbReference type="Proteomes" id="UP001165080">
    <property type="component" value="Unassembled WGS sequence"/>
</dbReference>
<dbReference type="InterPro" id="IPR050401">
    <property type="entry name" value="Cyclic_nucleotide_synthase"/>
</dbReference>
<evidence type="ECO:0000256" key="2">
    <source>
        <dbReference type="ARBA" id="ARBA00022692"/>
    </source>
</evidence>
<feature type="compositionally biased region" description="Low complexity" evidence="8">
    <location>
        <begin position="1140"/>
        <end position="1154"/>
    </location>
</feature>
<evidence type="ECO:0000256" key="7">
    <source>
        <dbReference type="RuleBase" id="RU000405"/>
    </source>
</evidence>
<evidence type="ECO:0000313" key="10">
    <source>
        <dbReference type="EMBL" id="GLC60600.1"/>
    </source>
</evidence>
<feature type="region of interest" description="Disordered" evidence="8">
    <location>
        <begin position="426"/>
        <end position="456"/>
    </location>
</feature>
<keyword evidence="6 7" id="KW-0456">Lyase</keyword>
<keyword evidence="2" id="KW-0812">Transmembrane</keyword>
<evidence type="ECO:0000256" key="3">
    <source>
        <dbReference type="ARBA" id="ARBA00022741"/>
    </source>
</evidence>
<feature type="compositionally biased region" description="Low complexity" evidence="8">
    <location>
        <begin position="110"/>
        <end position="125"/>
    </location>
</feature>
<reference evidence="10 11" key="1">
    <citation type="journal article" date="2023" name="Commun. Biol.">
        <title>Reorganization of the ancestral sex-determining regions during the evolution of trioecy in Pleodorina starrii.</title>
        <authorList>
            <person name="Takahashi K."/>
            <person name="Suzuki S."/>
            <person name="Kawai-Toyooka H."/>
            <person name="Yamamoto K."/>
            <person name="Hamaji T."/>
            <person name="Ootsuki R."/>
            <person name="Yamaguchi H."/>
            <person name="Kawachi M."/>
            <person name="Higashiyama T."/>
            <person name="Nozaki H."/>
        </authorList>
    </citation>
    <scope>NUCLEOTIDE SEQUENCE [LARGE SCALE GENOMIC DNA]</scope>
    <source>
        <strain evidence="10 11">NIES-4479</strain>
    </source>
</reference>
<dbReference type="PANTHER" id="PTHR11920:SF335">
    <property type="entry name" value="GUANYLATE CYCLASE"/>
    <property type="match status" value="1"/>
</dbReference>
<dbReference type="InterPro" id="IPR018297">
    <property type="entry name" value="A/G_cyclase_CS"/>
</dbReference>
<dbReference type="GO" id="GO:0005886">
    <property type="term" value="C:plasma membrane"/>
    <property type="evidence" value="ECO:0007669"/>
    <property type="project" value="TreeGrafter"/>
</dbReference>
<feature type="region of interest" description="Disordered" evidence="8">
    <location>
        <begin position="343"/>
        <end position="365"/>
    </location>
</feature>
<feature type="compositionally biased region" description="Low complexity" evidence="8">
    <location>
        <begin position="537"/>
        <end position="562"/>
    </location>
</feature>
<feature type="region of interest" description="Disordered" evidence="8">
    <location>
        <begin position="761"/>
        <end position="831"/>
    </location>
</feature>
<protein>
    <recommendedName>
        <fullName evidence="9">Guanylate cyclase domain-containing protein</fullName>
    </recommendedName>
</protein>
<feature type="compositionally biased region" description="Basic and acidic residues" evidence="8">
    <location>
        <begin position="1903"/>
        <end position="1912"/>
    </location>
</feature>
<proteinExistence type="inferred from homology"/>
<feature type="compositionally biased region" description="Low complexity" evidence="8">
    <location>
        <begin position="1465"/>
        <end position="1482"/>
    </location>
</feature>
<feature type="region of interest" description="Disordered" evidence="8">
    <location>
        <begin position="503"/>
        <end position="581"/>
    </location>
</feature>
<feature type="domain" description="Guanylate cyclase" evidence="9">
    <location>
        <begin position="1641"/>
        <end position="1784"/>
    </location>
</feature>
<feature type="region of interest" description="Disordered" evidence="8">
    <location>
        <begin position="876"/>
        <end position="914"/>
    </location>
</feature>
<dbReference type="GO" id="GO:0035556">
    <property type="term" value="P:intracellular signal transduction"/>
    <property type="evidence" value="ECO:0007669"/>
    <property type="project" value="InterPro"/>
</dbReference>
<dbReference type="GO" id="GO:0004016">
    <property type="term" value="F:adenylate cyclase activity"/>
    <property type="evidence" value="ECO:0007669"/>
    <property type="project" value="TreeGrafter"/>
</dbReference>
<feature type="compositionally biased region" description="Gly residues" evidence="8">
    <location>
        <begin position="504"/>
        <end position="521"/>
    </location>
</feature>
<feature type="region of interest" description="Disordered" evidence="8">
    <location>
        <begin position="1189"/>
        <end position="1219"/>
    </location>
</feature>
<organism evidence="10 11">
    <name type="scientific">Pleodorina starrii</name>
    <dbReference type="NCBI Taxonomy" id="330485"/>
    <lineage>
        <taxon>Eukaryota</taxon>
        <taxon>Viridiplantae</taxon>
        <taxon>Chlorophyta</taxon>
        <taxon>core chlorophytes</taxon>
        <taxon>Chlorophyceae</taxon>
        <taxon>CS clade</taxon>
        <taxon>Chlamydomonadales</taxon>
        <taxon>Volvocaceae</taxon>
        <taxon>Pleodorina</taxon>
    </lineage>
</organism>
<dbReference type="GO" id="GO:0001653">
    <property type="term" value="F:peptide receptor activity"/>
    <property type="evidence" value="ECO:0007669"/>
    <property type="project" value="TreeGrafter"/>
</dbReference>
<feature type="compositionally biased region" description="Gly residues" evidence="8">
    <location>
        <begin position="1053"/>
        <end position="1065"/>
    </location>
</feature>
<feature type="region of interest" description="Disordered" evidence="8">
    <location>
        <begin position="1048"/>
        <end position="1109"/>
    </location>
</feature>
<keyword evidence="5" id="KW-0472">Membrane</keyword>
<dbReference type="PROSITE" id="PS50125">
    <property type="entry name" value="GUANYLATE_CYCLASE_2"/>
    <property type="match status" value="1"/>
</dbReference>
<dbReference type="GO" id="GO:0000166">
    <property type="term" value="F:nucleotide binding"/>
    <property type="evidence" value="ECO:0007669"/>
    <property type="project" value="UniProtKB-KW"/>
</dbReference>
<feature type="compositionally biased region" description="Low complexity" evidence="8">
    <location>
        <begin position="785"/>
        <end position="802"/>
    </location>
</feature>
<feature type="compositionally biased region" description="Gly residues" evidence="8">
    <location>
        <begin position="435"/>
        <end position="444"/>
    </location>
</feature>
<feature type="region of interest" description="Disordered" evidence="8">
    <location>
        <begin position="263"/>
        <end position="303"/>
    </location>
</feature>
<dbReference type="Gene3D" id="3.30.70.1230">
    <property type="entry name" value="Nucleotide cyclase"/>
    <property type="match status" value="1"/>
</dbReference>
<evidence type="ECO:0000256" key="6">
    <source>
        <dbReference type="ARBA" id="ARBA00023239"/>
    </source>
</evidence>
<feature type="region of interest" description="Disordered" evidence="8">
    <location>
        <begin position="1330"/>
        <end position="1349"/>
    </location>
</feature>
<evidence type="ECO:0000256" key="1">
    <source>
        <dbReference type="ARBA" id="ARBA00004370"/>
    </source>
</evidence>
<dbReference type="InterPro" id="IPR001054">
    <property type="entry name" value="A/G_cyclase"/>
</dbReference>
<accession>A0A9W6F9C7</accession>
<keyword evidence="4" id="KW-1133">Transmembrane helix</keyword>
<sequence>MKCVFFRACFGPSRAAPKEPETQAASSGTPDAGGIARTLVVSSHAGRPNGDGARPELGTDGIAPASEGFVATQQQRARTSLAGDLKQQQLQGQAPPATRRLSALGVFGASSRAPSASGRTPIAGTAAGGGAATTTASSAGFLREAMVFAVSPSIITVFTLDGRLLHQNPASQTYFGNRAAAVAAASAAAAVAGGDVGVGGGGGGGGGGGPRHKALLAARRGLEGQREGASEKGEEEGEDLISQVFAYEPAKLAHMLTELGVLTPLPRRGGKRGALGDGERDDDDDEEEGEEEEEDSGDGFRNGASAAAATATALGRVWKGVVRVPPSLAPERTPTAPTHLATAAAATAAAGGSGTSERGGGTGDPAVAAAAAEMEEGASGRSASATASATASTEISNGGGSTAAVAAAIVGASTISKLQGYLTTTSRFRRERDGGGGGRSGGGSAAAIAGATNDASSSQPPTIFNFHLTTCNGNTSAGQYDSVEAFLMSEARGSVVAARAAAVGSGGEGGSGGGDMGGLFGRGRARGVHAVPPGAPTAPADDPAAASAAASVQQQQQQQQETEAVKSDGRRPQSVTQTPGQVLDSKEQLGLASNDVNGVMRTASFHLLETTAAATARTGPPESWPGRLAAAAAAASGRQPGTLMAAAAAGGGVCDGSAAAAADAMGCGAVGALSSPLAVSVGGADSGGATAASEATAAAAAFRVIEPAAAGGRWRGGAATRLSVMTSSRSGVTSVAKLYGLYDAAQLEALSGGRTTSAYAAPISRGSGLPSGGADGDEPPPPPSTAASASVPAAPSPQLQSPYQHRPSIPGIQSYDSGGGGGGNSNSASPLATSTLSLSLQAPAHMYSQSLGRAPAVAALLNAPARPQSDFISASERRRLGPGAPAPASAGPMGQLPARATATGSAVSPPHSLLDPRGNFLDGALLSAGGASSVRRSRAPPSRSYSTRALLSAAANASATSTVLSCSAIGGGAGGSTAGGGPAPSRAIAFATSLRTAPQAASLLAPARGGGGGAAAAAAAAAAVSGGGSRRPPRRTATFQVRTATGTGFDGSSIGGGGGGGGGFFGQAPFANSGADASRPRQSAWAPLLEDGPAPMPPPRRTASGGPLSAAAAAAAATATAQRLRVLAPRVPPGAGGAAAAGDRTAAPAAAREQPAVVRLTRRVTAPTSWDQVRAMTAPAAAVTAAAAAAADARDSGRGGDERRRPAGGEHRKPAAVGTSLLASEIRSGMLLSDEASGCGGAATAAATTIGDAARPRVGAAFTISDLLLTSPTSEPCQPPSPPSQQAAAAAVPAAYAGAGTAQEPSIGSAVGEAGLLAVAATAAAAGAPPYASGSGSCAGGGGGDAVSRREAQVDRNQAFASTARARLSRSPPPLAQRGPGSHRPPSPLAPLALLAAARASGWAGGDGLAGSSSSGGGGVSSSGGGGGGVSSGGGGAAQLLHSQTRRSLRKAASAVDIRSGEPQPSRSPSRLRSPSPLPRRGNSPERRRRGRARVVSEADSDGGGEDEEEGEEEAVEGEGEGEGECWHEVWATRSVDPVTGAPLIVLSQTDVTAKVVAETHVALVMEAEHRLLEQLFPRHILQYMAEEWTNKQFRRRRQQQQRASVSASAASASAAAAAAVAERPVVRDCNALATLHPRVTLLFADIKGFTPMCKEVEPRRVMEMLNDLYSRYDKMLDKFGVFKVETIGDCYFVAGGLIAEDEDGMAAVRGEDSREDPLHAYKVFAFAKAMLLAAQQVRMPTSGEPVQIRIGIHSGPVVSGVVGTRMPRFCLFGDTVNTASRMESTGLPGAIHASEAARQLLPREGWTPTEGVEVKGKGLMQTYLWRHPEELETPPLSVAAAVAAAGVGPLGEDSNTGGDGGGGDGEGGGGGGVMGGRSTLSRSRSYRRHPRLPLPPSDDEVEARGEGEGGRVRQGRSSVTMLLRDELLGISTEGSGIGGYGGGGSDLYGDLRSHMTGMSSEEAFLVAALLTSGGGGAAAAAAAAAAATAGGGGGGPVRKQQQQLTSLLASP</sequence>
<feature type="compositionally biased region" description="Acidic residues" evidence="8">
    <location>
        <begin position="279"/>
        <end position="297"/>
    </location>
</feature>
<dbReference type="CDD" id="cd07302">
    <property type="entry name" value="CHD"/>
    <property type="match status" value="1"/>
</dbReference>
<keyword evidence="3" id="KW-0547">Nucleotide-binding</keyword>
<evidence type="ECO:0000256" key="8">
    <source>
        <dbReference type="SAM" id="MobiDB-lite"/>
    </source>
</evidence>
<feature type="compositionally biased region" description="Gly residues" evidence="8">
    <location>
        <begin position="1858"/>
        <end position="1876"/>
    </location>
</feature>
<dbReference type="PROSITE" id="PS00452">
    <property type="entry name" value="GUANYLATE_CYCLASE_1"/>
    <property type="match status" value="1"/>
</dbReference>
<name>A0A9W6F9C7_9CHLO</name>
<feature type="region of interest" description="Disordered" evidence="8">
    <location>
        <begin position="1850"/>
        <end position="1919"/>
    </location>
</feature>
<dbReference type="OrthoDB" id="550998at2759"/>
<feature type="region of interest" description="Disordered" evidence="8">
    <location>
        <begin position="14"/>
        <end position="34"/>
    </location>
</feature>
<feature type="compositionally biased region" description="Polar residues" evidence="8">
    <location>
        <begin position="2000"/>
        <end position="2012"/>
    </location>
</feature>
<evidence type="ECO:0000256" key="4">
    <source>
        <dbReference type="ARBA" id="ARBA00022989"/>
    </source>
</evidence>
<dbReference type="EMBL" id="BRXU01000036">
    <property type="protein sequence ID" value="GLC60600.1"/>
    <property type="molecule type" value="Genomic_DNA"/>
</dbReference>
<comment type="subcellular location">
    <subcellularLocation>
        <location evidence="1">Membrane</location>
    </subcellularLocation>
</comment>
<dbReference type="Pfam" id="PF00211">
    <property type="entry name" value="Guanylate_cyc"/>
    <property type="match status" value="1"/>
</dbReference>
<evidence type="ECO:0000259" key="9">
    <source>
        <dbReference type="PROSITE" id="PS50125"/>
    </source>
</evidence>
<feature type="compositionally biased region" description="Basic and acidic residues" evidence="8">
    <location>
        <begin position="1192"/>
        <end position="1213"/>
    </location>
</feature>
<evidence type="ECO:0000313" key="11">
    <source>
        <dbReference type="Proteomes" id="UP001165080"/>
    </source>
</evidence>
<keyword evidence="11" id="KW-1185">Reference proteome</keyword>
<gene>
    <name evidence="10" type="primary">PLEST011529</name>
    <name evidence="10" type="ORF">PLESTB_001632500</name>
</gene>
<feature type="region of interest" description="Disordered" evidence="8">
    <location>
        <begin position="110"/>
        <end position="130"/>
    </location>
</feature>
<dbReference type="SUPFAM" id="SSF55073">
    <property type="entry name" value="Nucleotide cyclase"/>
    <property type="match status" value="1"/>
</dbReference>
<feature type="compositionally biased region" description="Gly residues" evidence="8">
    <location>
        <begin position="1404"/>
        <end position="1437"/>
    </location>
</feature>
<comment type="similarity">
    <text evidence="7">Belongs to the adenylyl cyclase class-4/guanylyl cyclase family.</text>
</comment>
<feature type="region of interest" description="Disordered" evidence="8">
    <location>
        <begin position="1133"/>
        <end position="1154"/>
    </location>
</feature>
<feature type="region of interest" description="Disordered" evidence="8">
    <location>
        <begin position="1989"/>
        <end position="2012"/>
    </location>
</feature>
<dbReference type="PANTHER" id="PTHR11920">
    <property type="entry name" value="GUANYLYL CYCLASE"/>
    <property type="match status" value="1"/>
</dbReference>
<dbReference type="GO" id="GO:0007168">
    <property type="term" value="P:receptor guanylyl cyclase signaling pathway"/>
    <property type="evidence" value="ECO:0007669"/>
    <property type="project" value="TreeGrafter"/>
</dbReference>
<feature type="compositionally biased region" description="Gly residues" evidence="8">
    <location>
        <begin position="351"/>
        <end position="363"/>
    </location>
</feature>
<feature type="compositionally biased region" description="Acidic residues" evidence="8">
    <location>
        <begin position="1499"/>
        <end position="1524"/>
    </location>
</feature>